<dbReference type="EMBL" id="JACMRX010000002">
    <property type="protein sequence ID" value="KAF7994374.1"/>
    <property type="molecule type" value="Genomic_DNA"/>
</dbReference>
<evidence type="ECO:0000313" key="3">
    <source>
        <dbReference type="EMBL" id="KAF7994374.1"/>
    </source>
</evidence>
<sequence>MSVDKYKRLPISSQPEDGLNLLGSLDKFFIDHQNNQWELFTGKDCYPIVDVNGKLLVFVQKLLGRPGVTRFGDSKNWNSWIYNNVGQEVFRLEKFNFGEDTVQVFSGAVKLGTILKKTSWCPTINILNDEDVHVLTLKGRLLGLDTQHKFKIFTMDDNEIGEIKRTFLDEKKDYFSNDNYVATFPLSLDVKWKAILMAVMILMDFTYSKR</sequence>
<evidence type="ECO:0000256" key="2">
    <source>
        <dbReference type="RuleBase" id="RU363116"/>
    </source>
</evidence>
<comment type="function">
    <text evidence="2">May mediate accelerated ATP-independent bidirectional transbilayer migration of phospholipids upon binding calcium ions that results in a loss of phospholipid asymmetry in the plasma membrane.</text>
</comment>
<keyword evidence="2" id="KW-0449">Lipoprotein</keyword>
<gene>
    <name evidence="3" type="ORF">HCN44_003846</name>
</gene>
<protein>
    <recommendedName>
        <fullName evidence="2">Phospholipid scramblase</fullName>
    </recommendedName>
</protein>
<dbReference type="Pfam" id="PF03803">
    <property type="entry name" value="Scramblase"/>
    <property type="match status" value="1"/>
</dbReference>
<organism evidence="3 4">
    <name type="scientific">Aphidius gifuensis</name>
    <name type="common">Parasitoid wasp</name>
    <dbReference type="NCBI Taxonomy" id="684658"/>
    <lineage>
        <taxon>Eukaryota</taxon>
        <taxon>Metazoa</taxon>
        <taxon>Ecdysozoa</taxon>
        <taxon>Arthropoda</taxon>
        <taxon>Hexapoda</taxon>
        <taxon>Insecta</taxon>
        <taxon>Pterygota</taxon>
        <taxon>Neoptera</taxon>
        <taxon>Endopterygota</taxon>
        <taxon>Hymenoptera</taxon>
        <taxon>Apocrita</taxon>
        <taxon>Ichneumonoidea</taxon>
        <taxon>Braconidae</taxon>
        <taxon>Aphidiinae</taxon>
        <taxon>Aphidius</taxon>
    </lineage>
</organism>
<evidence type="ECO:0000313" key="4">
    <source>
        <dbReference type="Proteomes" id="UP000639338"/>
    </source>
</evidence>
<dbReference type="OrthoDB" id="191150at2759"/>
<proteinExistence type="inferred from homology"/>
<name>A0A834Y023_APHGI</name>
<dbReference type="PANTHER" id="PTHR23248:SF9">
    <property type="entry name" value="PHOSPHOLIPID SCRAMBLASE"/>
    <property type="match status" value="1"/>
</dbReference>
<keyword evidence="2" id="KW-0564">Palmitate</keyword>
<dbReference type="GO" id="GO:0017128">
    <property type="term" value="F:phospholipid scramblase activity"/>
    <property type="evidence" value="ECO:0007669"/>
    <property type="project" value="InterPro"/>
</dbReference>
<accession>A0A834Y023</accession>
<comment type="cofactor">
    <cofactor evidence="2">
        <name>Ca(2+)</name>
        <dbReference type="ChEBI" id="CHEBI:29108"/>
    </cofactor>
</comment>
<reference evidence="3 4" key="1">
    <citation type="submission" date="2020-08" db="EMBL/GenBank/DDBJ databases">
        <title>Aphidius gifuensis genome sequencing and assembly.</title>
        <authorList>
            <person name="Du Z."/>
        </authorList>
    </citation>
    <scope>NUCLEOTIDE SEQUENCE [LARGE SCALE GENOMIC DNA]</scope>
    <source>
        <strain evidence="3">YNYX2018</strain>
        <tissue evidence="3">Adults</tissue>
    </source>
</reference>
<keyword evidence="2" id="KW-0106">Calcium</keyword>
<comment type="caution">
    <text evidence="3">The sequence shown here is derived from an EMBL/GenBank/DDBJ whole genome shotgun (WGS) entry which is preliminary data.</text>
</comment>
<comment type="similarity">
    <text evidence="1 2">Belongs to the phospholipid scramblase family.</text>
</comment>
<dbReference type="Proteomes" id="UP000639338">
    <property type="component" value="Unassembled WGS sequence"/>
</dbReference>
<dbReference type="AlphaFoldDB" id="A0A834Y023"/>
<evidence type="ECO:0000256" key="1">
    <source>
        <dbReference type="ARBA" id="ARBA00005350"/>
    </source>
</evidence>
<dbReference type="InterPro" id="IPR005552">
    <property type="entry name" value="Scramblase"/>
</dbReference>
<dbReference type="PANTHER" id="PTHR23248">
    <property type="entry name" value="PHOSPHOLIPID SCRAMBLASE-RELATED"/>
    <property type="match status" value="1"/>
</dbReference>
<keyword evidence="4" id="KW-1185">Reference proteome</keyword>
<dbReference type="GO" id="GO:0005886">
    <property type="term" value="C:plasma membrane"/>
    <property type="evidence" value="ECO:0007669"/>
    <property type="project" value="TreeGrafter"/>
</dbReference>